<dbReference type="Proteomes" id="UP001430755">
    <property type="component" value="Unassembled WGS sequence"/>
</dbReference>
<comment type="caution">
    <text evidence="1">The sequence shown here is derived from an EMBL/GenBank/DDBJ whole genome shotgun (WGS) entry which is preliminary data.</text>
</comment>
<name>A0ABS9WGW8_9ACTN</name>
<dbReference type="RefSeq" id="WP_242165008.1">
    <property type="nucleotide sequence ID" value="NZ_JAJMLW010000002.1"/>
</dbReference>
<evidence type="ECO:0000313" key="2">
    <source>
        <dbReference type="Proteomes" id="UP001430755"/>
    </source>
</evidence>
<evidence type="ECO:0000313" key="1">
    <source>
        <dbReference type="EMBL" id="MCI2242112.1"/>
    </source>
</evidence>
<organism evidence="1 2">
    <name type="scientific">Adlercreutzia faecimuris</name>
    <dbReference type="NCBI Taxonomy" id="2897341"/>
    <lineage>
        <taxon>Bacteria</taxon>
        <taxon>Bacillati</taxon>
        <taxon>Actinomycetota</taxon>
        <taxon>Coriobacteriia</taxon>
        <taxon>Eggerthellales</taxon>
        <taxon>Eggerthellaceae</taxon>
        <taxon>Adlercreutzia</taxon>
    </lineage>
</organism>
<keyword evidence="2" id="KW-1185">Reference proteome</keyword>
<reference evidence="1" key="1">
    <citation type="submission" date="2021-11" db="EMBL/GenBank/DDBJ databases">
        <title>A Novel Adlercreutzia Species, isolated from a Allomyrina dichotoma larva feces.</title>
        <authorList>
            <person name="Suh M.K."/>
        </authorList>
    </citation>
    <scope>NUCLEOTIDE SEQUENCE</scope>
    <source>
        <strain evidence="1">JBNU-10</strain>
    </source>
</reference>
<dbReference type="EMBL" id="JAJMLW010000002">
    <property type="protein sequence ID" value="MCI2242112.1"/>
    <property type="molecule type" value="Genomic_DNA"/>
</dbReference>
<protein>
    <submittedName>
        <fullName evidence="1">Uncharacterized protein</fullName>
    </submittedName>
</protein>
<gene>
    <name evidence="1" type="ORF">LPT13_07085</name>
</gene>
<sequence>MGNRAVITTPDKELALYLHWNGGRDTVEPLLRYCELQGYRPPSSDNYGWARIAQVMCNFFGGSTSVGIDRFKNLGDQGDNGVYIIDGWKIVGRREVSYDEGWNVNGWHDIPESREQREYDFDEMLRSFDEAMPEALRLGDLLDAVEVPTSEVEIGDVVFMREYESGWKTYPVVGIGEGNRNRPELAGVPYVERYDHDGDYSWNANNYIREDTAFVVARE</sequence>
<proteinExistence type="predicted"/>
<accession>A0ABS9WGW8</accession>